<proteinExistence type="predicted"/>
<dbReference type="PATRIC" id="fig|1359153.3.peg.1505"/>
<gene>
    <name evidence="1" type="ORF">APHNP_1474</name>
</gene>
<protein>
    <submittedName>
        <fullName evidence="1">Uncharacterized protein</fullName>
    </submittedName>
</protein>
<name>A0A0F3NF27_ANAPH</name>
<organism evidence="1 2">
    <name type="scientific">Anaplasma phagocytophilum str. ApNP</name>
    <dbReference type="NCBI Taxonomy" id="1359153"/>
    <lineage>
        <taxon>Bacteria</taxon>
        <taxon>Pseudomonadati</taxon>
        <taxon>Pseudomonadota</taxon>
        <taxon>Alphaproteobacteria</taxon>
        <taxon>Rickettsiales</taxon>
        <taxon>Anaplasmataceae</taxon>
        <taxon>Anaplasma</taxon>
        <taxon>phagocytophilum group</taxon>
    </lineage>
</organism>
<evidence type="ECO:0000313" key="2">
    <source>
        <dbReference type="Proteomes" id="UP000033385"/>
    </source>
</evidence>
<reference evidence="1 2" key="1">
    <citation type="submission" date="2015-01" db="EMBL/GenBank/DDBJ databases">
        <title>Genome Sequencing of Rickettsiales.</title>
        <authorList>
            <person name="Daugherty S.C."/>
            <person name="Su Q."/>
            <person name="Abolude K."/>
            <person name="Beier-Sexton M."/>
            <person name="Carlyon J.A."/>
            <person name="Carter R."/>
            <person name="Day N.P."/>
            <person name="Dumler S.J."/>
            <person name="Dyachenko V."/>
            <person name="Godinez A."/>
            <person name="Kurtti T.J."/>
            <person name="Lichay M."/>
            <person name="Mullins K.E."/>
            <person name="Ott S."/>
            <person name="Pappas-Brown V."/>
            <person name="Paris D.H."/>
            <person name="Patel P."/>
            <person name="Richards A.L."/>
            <person name="Sadzewicz L."/>
            <person name="Sears K."/>
            <person name="Seidman D."/>
            <person name="Sengamalay N."/>
            <person name="Stenos J."/>
            <person name="Tallon L.J."/>
            <person name="Vincent G."/>
            <person name="Fraser C.M."/>
            <person name="Munderloh U."/>
            <person name="Dunning-Hotopp J.C."/>
        </authorList>
    </citation>
    <scope>NUCLEOTIDE SEQUENCE [LARGE SCALE GENOMIC DNA]</scope>
    <source>
        <strain evidence="1 2">ApNP</strain>
    </source>
</reference>
<dbReference type="Proteomes" id="UP000033385">
    <property type="component" value="Unassembled WGS sequence"/>
</dbReference>
<dbReference type="EMBL" id="LANW01000001">
    <property type="protein sequence ID" value="KJV66302.1"/>
    <property type="molecule type" value="Genomic_DNA"/>
</dbReference>
<sequence length="65" mass="7428">MVQTHKWSNKKASISHRNKTLKSFDCQCVEYLVLESMLSDVYGTFFINCADVRYVCGVLHIQGAI</sequence>
<dbReference type="AlphaFoldDB" id="A0A0F3NF27"/>
<comment type="caution">
    <text evidence="1">The sequence shown here is derived from an EMBL/GenBank/DDBJ whole genome shotgun (WGS) entry which is preliminary data.</text>
</comment>
<accession>A0A0F3NF27</accession>
<evidence type="ECO:0000313" key="1">
    <source>
        <dbReference type="EMBL" id="KJV66302.1"/>
    </source>
</evidence>